<accession>A0A6J5UPN0</accession>
<dbReference type="Proteomes" id="UP000507222">
    <property type="component" value="Unassembled WGS sequence"/>
</dbReference>
<dbReference type="EMBL" id="CAEKDK010000004">
    <property type="protein sequence ID" value="CAB4277185.1"/>
    <property type="molecule type" value="Genomic_DNA"/>
</dbReference>
<name>A0A6J5UPN0_PRUAR</name>
<reference evidence="1 2" key="1">
    <citation type="submission" date="2020-05" db="EMBL/GenBank/DDBJ databases">
        <authorList>
            <person name="Campoy J."/>
            <person name="Schneeberger K."/>
            <person name="Spophaly S."/>
        </authorList>
    </citation>
    <scope>NUCLEOTIDE SEQUENCE [LARGE SCALE GENOMIC DNA]</scope>
    <source>
        <strain evidence="1">PruArmRojPasFocal</strain>
    </source>
</reference>
<evidence type="ECO:0000313" key="2">
    <source>
        <dbReference type="Proteomes" id="UP000507222"/>
    </source>
</evidence>
<organism evidence="1 2">
    <name type="scientific">Prunus armeniaca</name>
    <name type="common">Apricot</name>
    <name type="synonym">Armeniaca vulgaris</name>
    <dbReference type="NCBI Taxonomy" id="36596"/>
    <lineage>
        <taxon>Eukaryota</taxon>
        <taxon>Viridiplantae</taxon>
        <taxon>Streptophyta</taxon>
        <taxon>Embryophyta</taxon>
        <taxon>Tracheophyta</taxon>
        <taxon>Spermatophyta</taxon>
        <taxon>Magnoliopsida</taxon>
        <taxon>eudicotyledons</taxon>
        <taxon>Gunneridae</taxon>
        <taxon>Pentapetalae</taxon>
        <taxon>rosids</taxon>
        <taxon>fabids</taxon>
        <taxon>Rosales</taxon>
        <taxon>Rosaceae</taxon>
        <taxon>Amygdaloideae</taxon>
        <taxon>Amygdaleae</taxon>
        <taxon>Prunus</taxon>
    </lineage>
</organism>
<evidence type="ECO:0000313" key="1">
    <source>
        <dbReference type="EMBL" id="CAB4277185.1"/>
    </source>
</evidence>
<sequence length="71" mass="8333">MACNHFYGSAAHTVCSLGIKVKMEINVTVLYQIKKEIPMLRLIKLVRVHREQALSVHYRQIVEAYRKLDYD</sequence>
<proteinExistence type="predicted"/>
<dbReference type="AlphaFoldDB" id="A0A6J5UPN0"/>
<protein>
    <submittedName>
        <fullName evidence="1">Uncharacterized protein</fullName>
    </submittedName>
</protein>
<gene>
    <name evidence="1" type="ORF">CURHAP_LOCUS26713</name>
</gene>